<sequence length="332" mass="36736">MSGLCLSLALTTAAGAEAISADGDHEYQEFVARDLEPGSVIDMRNGRFRVANSKNSNPDETTDCETGPLRLNRYPLRVYGSAGVALLGGRFEGEVPQESDWIYTYCNSTAIGLWNSPSAHMEGQRIRRVWDGIRIIEESPLFRIDRVWLSEVRDDCLENDFLQTGLIKDSLFDGCFSAISLRSSDEALPGDVSVTVTLAGVLMRMQPYLYKGDRRQGFPVKADSASPVLVIHDSIIAMGDDEMVSASALGIGFDKISDCRNNLFLWTSDKAWPDHLDKPPNCFRVLQGKEARAVWAETRLNWINCHPGAVRFPDDEVSDPSKCDHAAHGGLY</sequence>
<reference evidence="1 2" key="1">
    <citation type="journal article" date="2018" name="Int. J. Syst. Evol. Microbiol.">
        <title>Pseudooceanicola lipolyticus sp. nov., a marine alphaproteobacterium, reclassification of Oceanicola flagellatus as Pseudooceanicola flagellatus comb. nov. and emended description of the genus Pseudooceanicola.</title>
        <authorList>
            <person name="Huang M.-M."/>
            <person name="Guo L.-L."/>
            <person name="Wu Y.-H."/>
            <person name="Lai Q.-L."/>
            <person name="Shao Z.-Z."/>
            <person name="Wang C.-S."/>
            <person name="Wu M."/>
            <person name="Xu X.-W."/>
        </authorList>
    </citation>
    <scope>NUCLEOTIDE SEQUENCE [LARGE SCALE GENOMIC DNA]</scope>
    <source>
        <strain evidence="1 2">157</strain>
    </source>
</reference>
<dbReference type="Proteomes" id="UP000231553">
    <property type="component" value="Unassembled WGS sequence"/>
</dbReference>
<protein>
    <submittedName>
        <fullName evidence="1">Uncharacterized protein</fullName>
    </submittedName>
</protein>
<gene>
    <name evidence="1" type="ORF">CVM52_05515</name>
</gene>
<comment type="caution">
    <text evidence="1">The sequence shown here is derived from an EMBL/GenBank/DDBJ whole genome shotgun (WGS) entry which is preliminary data.</text>
</comment>
<name>A0A2M8J4J2_9RHOB</name>
<organism evidence="1 2">
    <name type="scientific">Pseudooceanicola lipolyticus</name>
    <dbReference type="NCBI Taxonomy" id="2029104"/>
    <lineage>
        <taxon>Bacteria</taxon>
        <taxon>Pseudomonadati</taxon>
        <taxon>Pseudomonadota</taxon>
        <taxon>Alphaproteobacteria</taxon>
        <taxon>Rhodobacterales</taxon>
        <taxon>Paracoccaceae</taxon>
        <taxon>Pseudooceanicola</taxon>
    </lineage>
</organism>
<keyword evidence="2" id="KW-1185">Reference proteome</keyword>
<accession>A0A2M8J4J2</accession>
<dbReference type="AlphaFoldDB" id="A0A2M8J4J2"/>
<proteinExistence type="predicted"/>
<evidence type="ECO:0000313" key="2">
    <source>
        <dbReference type="Proteomes" id="UP000231553"/>
    </source>
</evidence>
<dbReference type="EMBL" id="PGTB01000010">
    <property type="protein sequence ID" value="PJE37701.1"/>
    <property type="molecule type" value="Genomic_DNA"/>
</dbReference>
<evidence type="ECO:0000313" key="1">
    <source>
        <dbReference type="EMBL" id="PJE37701.1"/>
    </source>
</evidence>